<dbReference type="RefSeq" id="WP_330930905.1">
    <property type="nucleotide sequence ID" value="NZ_CP119075.1"/>
</dbReference>
<feature type="domain" description="AMP-dependent synthetase/ligase" evidence="1">
    <location>
        <begin position="119"/>
        <end position="299"/>
    </location>
</feature>
<sequence length="447" mass="47226">MSLTLHEAWSRTVRAGPDAIALIDAETGRRWSRREIDDEAETWRRAHGDAITGRTVAFGERNGVAWLRVFIGLLKADAVAVPFDPGEPVGARMATAAAAGADWLDQDDALVAVAPHRRHRDGRRVVKLTSGSTGTPKPLRFTDAQILADGHSVVTAMGITGDDLNLGLIPWGHSYGLGNLIVPLLTQGTAIISGIAPLPHSIAEATARWQPTVFPAVPALLRALVDSTMAARDLASLRTVVTAGAPIPPEVAQAFHAKFARRVHSFYGSSETGGIAFDATGELAASGGGVGRPMPGVAVTFERGQRLRVAGPAVFTIGNRRPGTHLLADIAREDEHGGLVLLGRAGRFVKIAGRRLNLAEVEHALRGLPGVQDAWVTPHAQRSDALAGAIAVGTEAAPSTSPGAIREALRARLASWKIPKKLIVLPVFPLTARGKTDSRALRARLTP</sequence>
<dbReference type="InterPro" id="IPR000873">
    <property type="entry name" value="AMP-dep_synth/lig_dom"/>
</dbReference>
<dbReference type="InterPro" id="IPR045851">
    <property type="entry name" value="AMP-bd_C_sf"/>
</dbReference>
<protein>
    <submittedName>
        <fullName evidence="3">Class I adenylate-forming enzyme family protein</fullName>
    </submittedName>
</protein>
<keyword evidence="4" id="KW-1185">Reference proteome</keyword>
<evidence type="ECO:0000259" key="2">
    <source>
        <dbReference type="Pfam" id="PF13193"/>
    </source>
</evidence>
<gene>
    <name evidence="3" type="ORF">PXH66_19150</name>
</gene>
<dbReference type="InterPro" id="IPR050237">
    <property type="entry name" value="ATP-dep_AMP-bd_enzyme"/>
</dbReference>
<dbReference type="PANTHER" id="PTHR43767:SF10">
    <property type="entry name" value="SURFACTIN SYNTHASE SUBUNIT 1"/>
    <property type="match status" value="1"/>
</dbReference>
<dbReference type="KEGG" id="slom:PXH66_19150"/>
<evidence type="ECO:0000313" key="3">
    <source>
        <dbReference type="EMBL" id="WED64462.1"/>
    </source>
</evidence>
<proteinExistence type="predicted"/>
<dbReference type="Proteomes" id="UP001218638">
    <property type="component" value="Chromosome"/>
</dbReference>
<name>A0AAF0A0T3_9BACT</name>
<dbReference type="PANTHER" id="PTHR43767">
    <property type="entry name" value="LONG-CHAIN-FATTY-ACID--COA LIGASE"/>
    <property type="match status" value="1"/>
</dbReference>
<dbReference type="Gene3D" id="3.40.50.12780">
    <property type="entry name" value="N-terminal domain of ligase-like"/>
    <property type="match status" value="1"/>
</dbReference>
<dbReference type="InterPro" id="IPR042099">
    <property type="entry name" value="ANL_N_sf"/>
</dbReference>
<reference evidence="3" key="1">
    <citation type="submission" date="2023-03" db="EMBL/GenBank/DDBJ databases">
        <title>Lomoglobus Profundus gen. nov., sp. nov., a novel member of the phylum Verrucomicrobia, isolated from deep-marine sediment of South China Sea.</title>
        <authorList>
            <person name="Ahmad T."/>
            <person name="Ishaq S.E."/>
            <person name="Wang F."/>
        </authorList>
    </citation>
    <scope>NUCLEOTIDE SEQUENCE</scope>
    <source>
        <strain evidence="3">LMO-M01</strain>
    </source>
</reference>
<accession>A0AAF0A0T3</accession>
<evidence type="ECO:0000259" key="1">
    <source>
        <dbReference type="Pfam" id="PF00501"/>
    </source>
</evidence>
<dbReference type="CDD" id="cd04433">
    <property type="entry name" value="AFD_class_I"/>
    <property type="match status" value="1"/>
</dbReference>
<organism evidence="3 4">
    <name type="scientific">Synoicihabitans lomoniglobus</name>
    <dbReference type="NCBI Taxonomy" id="2909285"/>
    <lineage>
        <taxon>Bacteria</taxon>
        <taxon>Pseudomonadati</taxon>
        <taxon>Verrucomicrobiota</taxon>
        <taxon>Opitutia</taxon>
        <taxon>Opitutales</taxon>
        <taxon>Opitutaceae</taxon>
        <taxon>Synoicihabitans</taxon>
    </lineage>
</organism>
<dbReference type="GO" id="GO:0016877">
    <property type="term" value="F:ligase activity, forming carbon-sulfur bonds"/>
    <property type="evidence" value="ECO:0007669"/>
    <property type="project" value="UniProtKB-ARBA"/>
</dbReference>
<dbReference type="SUPFAM" id="SSF56801">
    <property type="entry name" value="Acetyl-CoA synthetase-like"/>
    <property type="match status" value="1"/>
</dbReference>
<dbReference type="InterPro" id="IPR025110">
    <property type="entry name" value="AMP-bd_C"/>
</dbReference>
<dbReference type="AlphaFoldDB" id="A0AAF0A0T3"/>
<dbReference type="Pfam" id="PF00501">
    <property type="entry name" value="AMP-binding"/>
    <property type="match status" value="1"/>
</dbReference>
<dbReference type="EMBL" id="CP119075">
    <property type="protein sequence ID" value="WED64462.1"/>
    <property type="molecule type" value="Genomic_DNA"/>
</dbReference>
<evidence type="ECO:0000313" key="4">
    <source>
        <dbReference type="Proteomes" id="UP001218638"/>
    </source>
</evidence>
<dbReference type="Gene3D" id="3.30.300.30">
    <property type="match status" value="1"/>
</dbReference>
<dbReference type="Pfam" id="PF13193">
    <property type="entry name" value="AMP-binding_C"/>
    <property type="match status" value="1"/>
</dbReference>
<feature type="domain" description="AMP-binding enzyme C-terminal" evidence="2">
    <location>
        <begin position="360"/>
        <end position="435"/>
    </location>
</feature>